<keyword evidence="7" id="KW-0406">Ion transport</keyword>
<protein>
    <recommendedName>
        <fullName evidence="9">Multidrug-efflux transporter</fullName>
    </recommendedName>
</protein>
<dbReference type="PIRSF" id="PIRSF006603">
    <property type="entry name" value="DinF"/>
    <property type="match status" value="1"/>
</dbReference>
<keyword evidence="5 10" id="KW-0812">Transmembrane</keyword>
<reference evidence="11 12" key="1">
    <citation type="submission" date="2019-02" db="EMBL/GenBank/DDBJ databases">
        <title>Halieaceae_genomes.</title>
        <authorList>
            <person name="Li S.-H."/>
        </authorList>
    </citation>
    <scope>NUCLEOTIDE SEQUENCE [LARGE SCALE GENOMIC DNA]</scope>
    <source>
        <strain evidence="11 12">JH123</strain>
    </source>
</reference>
<comment type="subcellular location">
    <subcellularLocation>
        <location evidence="1">Cell inner membrane</location>
        <topology evidence="1">Multi-pass membrane protein</topology>
    </subcellularLocation>
</comment>
<feature type="transmembrane region" description="Helical" evidence="10">
    <location>
        <begin position="320"/>
        <end position="344"/>
    </location>
</feature>
<feature type="transmembrane region" description="Helical" evidence="10">
    <location>
        <begin position="389"/>
        <end position="410"/>
    </location>
</feature>
<keyword evidence="3" id="KW-0050">Antiport</keyword>
<evidence type="ECO:0000313" key="12">
    <source>
        <dbReference type="Proteomes" id="UP001317963"/>
    </source>
</evidence>
<evidence type="ECO:0000256" key="1">
    <source>
        <dbReference type="ARBA" id="ARBA00004429"/>
    </source>
</evidence>
<feature type="transmembrane region" description="Helical" evidence="10">
    <location>
        <begin position="133"/>
        <end position="152"/>
    </location>
</feature>
<dbReference type="Proteomes" id="UP001317963">
    <property type="component" value="Chromosome"/>
</dbReference>
<evidence type="ECO:0000256" key="4">
    <source>
        <dbReference type="ARBA" id="ARBA00022475"/>
    </source>
</evidence>
<feature type="transmembrane region" description="Helical" evidence="10">
    <location>
        <begin position="422"/>
        <end position="445"/>
    </location>
</feature>
<evidence type="ECO:0000313" key="11">
    <source>
        <dbReference type="EMBL" id="UZP75468.1"/>
    </source>
</evidence>
<keyword evidence="4" id="KW-1003">Cell membrane</keyword>
<name>A0ABY6QB91_9GAMM</name>
<sequence length="458" mass="48641">MVNTSTSVTSELKHLWRIGWPLLLAQAAQMGTGVVDTIMAARFGDKDLAAIAIGFHIWLPLYLIVLGVMFASSSIVAQDFGAGRLQRIKDQLPQSLWVAVLLSLLVAPLCYLSPGGLPWLGIDALTVQKSGDYIRMVAFGLPAIGIFMALRYHTQGLGITSPFAVAAVIGFFANIPLNYVLIFGFGDIPAMGAKGCGIATAISMWLSALIITVYVLNKDSLKPFMPPWMPVAPDLPAIKNILVLGFPVGATMFLETAVFTGIALLISSLGDVAIGAHQIAFNVWDMFYIPMLAIGGAMATRMGHAIGAQDKAGVFRALKAGMIYSGAVSAVTMIVLLSLPHVIVSVYTQSSDMSLLAVRLLSFAALFVMIDAVQIVGSFSMRAYKKTTFPFIASMVAYWLIALPLGYYLGIMTANNASDGAAGFWVGIIVGVGVASGMIAIKLVALLKQPIPSDLVTE</sequence>
<feature type="transmembrane region" description="Helical" evidence="10">
    <location>
        <begin position="48"/>
        <end position="76"/>
    </location>
</feature>
<evidence type="ECO:0000256" key="8">
    <source>
        <dbReference type="ARBA" id="ARBA00023136"/>
    </source>
</evidence>
<dbReference type="PANTHER" id="PTHR43298:SF2">
    <property type="entry name" value="FMN_FAD EXPORTER YEEO-RELATED"/>
    <property type="match status" value="1"/>
</dbReference>
<gene>
    <name evidence="11" type="ORF">E0F26_12280</name>
</gene>
<proteinExistence type="predicted"/>
<dbReference type="InterPro" id="IPR050222">
    <property type="entry name" value="MATE_MdtK"/>
</dbReference>
<evidence type="ECO:0000256" key="5">
    <source>
        <dbReference type="ARBA" id="ARBA00022692"/>
    </source>
</evidence>
<evidence type="ECO:0000256" key="3">
    <source>
        <dbReference type="ARBA" id="ARBA00022449"/>
    </source>
</evidence>
<feature type="transmembrane region" description="Helical" evidence="10">
    <location>
        <begin position="164"/>
        <end position="185"/>
    </location>
</feature>
<evidence type="ECO:0000256" key="10">
    <source>
        <dbReference type="SAM" id="Phobius"/>
    </source>
</evidence>
<evidence type="ECO:0000256" key="9">
    <source>
        <dbReference type="ARBA" id="ARBA00031636"/>
    </source>
</evidence>
<dbReference type="PANTHER" id="PTHR43298">
    <property type="entry name" value="MULTIDRUG RESISTANCE PROTEIN NORM-RELATED"/>
    <property type="match status" value="1"/>
</dbReference>
<dbReference type="NCBIfam" id="TIGR00797">
    <property type="entry name" value="matE"/>
    <property type="match status" value="1"/>
</dbReference>
<feature type="transmembrane region" description="Helical" evidence="10">
    <location>
        <begin position="96"/>
        <end position="121"/>
    </location>
</feature>
<keyword evidence="12" id="KW-1185">Reference proteome</keyword>
<organism evidence="11 12">
    <name type="scientific">Candidatus Paraluminiphilus aquimaris</name>
    <dbReference type="NCBI Taxonomy" id="2518994"/>
    <lineage>
        <taxon>Bacteria</taxon>
        <taxon>Pseudomonadati</taxon>
        <taxon>Pseudomonadota</taxon>
        <taxon>Gammaproteobacteria</taxon>
        <taxon>Cellvibrionales</taxon>
        <taxon>Halieaceae</taxon>
        <taxon>Candidatus Paraluminiphilus</taxon>
    </lineage>
</organism>
<dbReference type="Pfam" id="PF01554">
    <property type="entry name" value="MatE"/>
    <property type="match status" value="2"/>
</dbReference>
<dbReference type="InterPro" id="IPR048279">
    <property type="entry name" value="MdtK-like"/>
</dbReference>
<evidence type="ECO:0000256" key="6">
    <source>
        <dbReference type="ARBA" id="ARBA00022989"/>
    </source>
</evidence>
<evidence type="ECO:0000256" key="7">
    <source>
        <dbReference type="ARBA" id="ARBA00023065"/>
    </source>
</evidence>
<feature type="transmembrane region" description="Helical" evidence="10">
    <location>
        <begin position="287"/>
        <end position="308"/>
    </location>
</feature>
<evidence type="ECO:0000256" key="2">
    <source>
        <dbReference type="ARBA" id="ARBA00022448"/>
    </source>
</evidence>
<dbReference type="CDD" id="cd13131">
    <property type="entry name" value="MATE_NorM_like"/>
    <property type="match status" value="1"/>
</dbReference>
<feature type="transmembrane region" description="Helical" evidence="10">
    <location>
        <begin position="356"/>
        <end position="377"/>
    </location>
</feature>
<dbReference type="EMBL" id="CP036501">
    <property type="protein sequence ID" value="UZP75468.1"/>
    <property type="molecule type" value="Genomic_DNA"/>
</dbReference>
<keyword evidence="6 10" id="KW-1133">Transmembrane helix</keyword>
<dbReference type="InterPro" id="IPR002528">
    <property type="entry name" value="MATE_fam"/>
</dbReference>
<keyword evidence="2" id="KW-0813">Transport</keyword>
<feature type="transmembrane region" description="Helical" evidence="10">
    <location>
        <begin position="197"/>
        <end position="217"/>
    </location>
</feature>
<dbReference type="RefSeq" id="WP_279241953.1">
    <property type="nucleotide sequence ID" value="NZ_CP036501.1"/>
</dbReference>
<keyword evidence="8 10" id="KW-0472">Membrane</keyword>
<accession>A0ABY6QB91</accession>